<proteinExistence type="predicted"/>
<evidence type="ECO:0000256" key="2">
    <source>
        <dbReference type="PIRSR" id="PIRSR007531-2"/>
    </source>
</evidence>
<comment type="caution">
    <text evidence="3">The sequence shown here is derived from an EMBL/GenBank/DDBJ whole genome shotgun (WGS) entry which is preliminary data.</text>
</comment>
<evidence type="ECO:0000256" key="1">
    <source>
        <dbReference type="PIRSR" id="PIRSR007531-1"/>
    </source>
</evidence>
<dbReference type="GO" id="GO:0016740">
    <property type="term" value="F:transferase activity"/>
    <property type="evidence" value="ECO:0007669"/>
    <property type="project" value="UniProtKB-KW"/>
</dbReference>
<dbReference type="Gene3D" id="3.40.50.300">
    <property type="entry name" value="P-loop containing nucleotide triphosphate hydrolases"/>
    <property type="match status" value="1"/>
</dbReference>
<dbReference type="EMBL" id="VFOW01000001">
    <property type="protein sequence ID" value="TQL76074.1"/>
    <property type="molecule type" value="Genomic_DNA"/>
</dbReference>
<feature type="active site" evidence="1">
    <location>
        <position position="45"/>
    </location>
</feature>
<dbReference type="InterPro" id="IPR012853">
    <property type="entry name" value="CPT"/>
</dbReference>
<name>A0A543AU22_9ACTN</name>
<dbReference type="PIRSF" id="PIRSF007531">
    <property type="entry name" value="CPT"/>
    <property type="match status" value="1"/>
</dbReference>
<dbReference type="AlphaFoldDB" id="A0A543AU22"/>
<gene>
    <name evidence="3" type="ORF">FB566_1594</name>
</gene>
<feature type="binding site" evidence="2">
    <location>
        <begin position="18"/>
        <end position="25"/>
    </location>
    <ligand>
        <name>ATP</name>
        <dbReference type="ChEBI" id="CHEBI:30616"/>
    </ligand>
</feature>
<dbReference type="OrthoDB" id="67453at2"/>
<evidence type="ECO:0000313" key="3">
    <source>
        <dbReference type="EMBL" id="TQL76074.1"/>
    </source>
</evidence>
<evidence type="ECO:0000313" key="4">
    <source>
        <dbReference type="Proteomes" id="UP000317043"/>
    </source>
</evidence>
<dbReference type="Proteomes" id="UP000317043">
    <property type="component" value="Unassembled WGS sequence"/>
</dbReference>
<sequence length="191" mass="21197">MRMSLDGVPTGRVILLNGTSSSGKSSIAAQLLAVLDRPAFHMPVDGINAMRADNWAARLGRDGFAEVLERTVLGFHRAVAGMAWAGNDVVMDHVVREPEWLADCLRVFDGLEVLFVGVHCPLEELRRREKARGDREIGRAEFHLSRVHAHGEYDVECDSSLLTPLQCAQRVVEHIGTPPQAFPRLRARQKV</sequence>
<keyword evidence="3" id="KW-0808">Transferase</keyword>
<dbReference type="GO" id="GO:0005524">
    <property type="term" value="F:ATP binding"/>
    <property type="evidence" value="ECO:0007669"/>
    <property type="project" value="InterPro"/>
</dbReference>
<protein>
    <submittedName>
        <fullName evidence="3">Chloramphenicol 3-O phosphotransferase</fullName>
    </submittedName>
</protein>
<dbReference type="InterPro" id="IPR027417">
    <property type="entry name" value="P-loop_NTPase"/>
</dbReference>
<accession>A0A543AU22</accession>
<dbReference type="Pfam" id="PF07931">
    <property type="entry name" value="CPT"/>
    <property type="match status" value="1"/>
</dbReference>
<organism evidence="3 4">
    <name type="scientific">Stackebrandtia endophytica</name>
    <dbReference type="NCBI Taxonomy" id="1496996"/>
    <lineage>
        <taxon>Bacteria</taxon>
        <taxon>Bacillati</taxon>
        <taxon>Actinomycetota</taxon>
        <taxon>Actinomycetes</taxon>
        <taxon>Glycomycetales</taxon>
        <taxon>Glycomycetaceae</taxon>
        <taxon>Stackebrandtia</taxon>
    </lineage>
</organism>
<dbReference type="InParanoid" id="A0A543AU22"/>
<reference evidence="3 4" key="1">
    <citation type="submission" date="2019-06" db="EMBL/GenBank/DDBJ databases">
        <title>Sequencing the genomes of 1000 actinobacteria strains.</title>
        <authorList>
            <person name="Klenk H.-P."/>
        </authorList>
    </citation>
    <scope>NUCLEOTIDE SEQUENCE [LARGE SCALE GENOMIC DNA]</scope>
    <source>
        <strain evidence="3 4">DSM 45928</strain>
    </source>
</reference>
<dbReference type="SUPFAM" id="SSF52540">
    <property type="entry name" value="P-loop containing nucleoside triphosphate hydrolases"/>
    <property type="match status" value="1"/>
</dbReference>
<dbReference type="RefSeq" id="WP_142036926.1">
    <property type="nucleotide sequence ID" value="NZ_JBHTGS010000001.1"/>
</dbReference>
<keyword evidence="4" id="KW-1185">Reference proteome</keyword>